<proteinExistence type="predicted"/>
<evidence type="ECO:0000256" key="7">
    <source>
        <dbReference type="SAM" id="Phobius"/>
    </source>
</evidence>
<sequence>MTSKFEVKKLSLISYVQESNGEKSKHKQERLFTPRFVNFHDSLKRVQKTNSIEFLLSITIDGFPQREHQLIGFIVFLISSLTECERLPFDLPGAEEEEEEELVAGYQTEYSGIKFGLFYIASYLNLLVSSLIVAVLYLRGWDLSISYIFGINKGGKVFGTLIGIFITLAKTYLFLLIPIATRWTLPRLRMDQLLNLGWKFLLPISLDIQHMLPMITEFINYGQQTIRAARYIGQGFMITMSHTNHLPVCVRVCPIDSPVIDWKLETDIRKKRLLNYSIDFGICIFCGNCVEYCPTSCSSMTEEYELSTYDRHELNYNQIALGRLPMSVIDDYTIQTILNLPQINNE</sequence>
<evidence type="ECO:0000313" key="9">
    <source>
        <dbReference type="EMBL" id="KAG5630801.1"/>
    </source>
</evidence>
<dbReference type="InterPro" id="IPR017896">
    <property type="entry name" value="4Fe4S_Fe-S-bd"/>
</dbReference>
<evidence type="ECO:0000256" key="5">
    <source>
        <dbReference type="ARBA" id="ARBA00022989"/>
    </source>
</evidence>
<dbReference type="OrthoDB" id="24758at2759"/>
<dbReference type="InterPro" id="IPR001694">
    <property type="entry name" value="NADH_UbQ_OxRdtase_su1/FPO"/>
</dbReference>
<dbReference type="EMBL" id="JACXVP010000001">
    <property type="protein sequence ID" value="KAG5630801.1"/>
    <property type="molecule type" value="Genomic_DNA"/>
</dbReference>
<evidence type="ECO:0000256" key="6">
    <source>
        <dbReference type="ARBA" id="ARBA00023136"/>
    </source>
</evidence>
<dbReference type="Gene3D" id="3.30.70.3270">
    <property type="match status" value="1"/>
</dbReference>
<comment type="caution">
    <text evidence="9">The sequence shown here is derived from an EMBL/GenBank/DDBJ whole genome shotgun (WGS) entry which is preliminary data.</text>
</comment>
<dbReference type="PANTHER" id="PTHR47275">
    <property type="entry name" value="NAD(P)H-QUINONE OXIDOREDUCTASE SUBUNIT I, CHLOROPLASTIC"/>
    <property type="match status" value="1"/>
</dbReference>
<feature type="domain" description="4Fe-4S ferredoxin-type" evidence="8">
    <location>
        <begin position="274"/>
        <end position="303"/>
    </location>
</feature>
<keyword evidence="2 7" id="KW-0812">Transmembrane</keyword>
<name>A0A9J6B256_SOLCO</name>
<keyword evidence="3" id="KW-0677">Repeat</keyword>
<dbReference type="GO" id="GO:0016020">
    <property type="term" value="C:membrane"/>
    <property type="evidence" value="ECO:0007669"/>
    <property type="project" value="UniProtKB-SubCell"/>
</dbReference>
<dbReference type="GO" id="GO:0008137">
    <property type="term" value="F:NADH dehydrogenase (ubiquinone) activity"/>
    <property type="evidence" value="ECO:0007669"/>
    <property type="project" value="InterPro"/>
</dbReference>
<reference evidence="9 10" key="1">
    <citation type="submission" date="2020-09" db="EMBL/GenBank/DDBJ databases">
        <title>De no assembly of potato wild relative species, Solanum commersonii.</title>
        <authorList>
            <person name="Cho K."/>
        </authorList>
    </citation>
    <scope>NUCLEOTIDE SEQUENCE [LARGE SCALE GENOMIC DNA]</scope>
    <source>
        <strain evidence="9">LZ3.2</strain>
        <tissue evidence="9">Leaf</tissue>
    </source>
</reference>
<dbReference type="Pfam" id="PF00037">
    <property type="entry name" value="Fer4"/>
    <property type="match status" value="1"/>
</dbReference>
<evidence type="ECO:0000256" key="2">
    <source>
        <dbReference type="ARBA" id="ARBA00022692"/>
    </source>
</evidence>
<evidence type="ECO:0000256" key="4">
    <source>
        <dbReference type="ARBA" id="ARBA00022967"/>
    </source>
</evidence>
<feature type="transmembrane region" description="Helical" evidence="7">
    <location>
        <begin position="158"/>
        <end position="180"/>
    </location>
</feature>
<dbReference type="PROSITE" id="PS00198">
    <property type="entry name" value="4FE4S_FER_1"/>
    <property type="match status" value="1"/>
</dbReference>
<dbReference type="InterPro" id="IPR017900">
    <property type="entry name" value="4Fe4S_Fe_S_CS"/>
</dbReference>
<protein>
    <recommendedName>
        <fullName evidence="8">4Fe-4S ferredoxin-type domain-containing protein</fullName>
    </recommendedName>
</protein>
<accession>A0A9J6B256</accession>
<keyword evidence="6 7" id="KW-0472">Membrane</keyword>
<dbReference type="PROSITE" id="PS51379">
    <property type="entry name" value="4FE4S_FER_2"/>
    <property type="match status" value="1"/>
</dbReference>
<keyword evidence="5 7" id="KW-1133">Transmembrane helix</keyword>
<dbReference type="InterPro" id="IPR004497">
    <property type="entry name" value="NDHI"/>
</dbReference>
<comment type="subcellular location">
    <subcellularLocation>
        <location evidence="1">Membrane</location>
        <topology evidence="1">Multi-pass membrane protein</topology>
    </subcellularLocation>
</comment>
<dbReference type="SUPFAM" id="SSF54862">
    <property type="entry name" value="4Fe-4S ferredoxins"/>
    <property type="match status" value="1"/>
</dbReference>
<dbReference type="Pfam" id="PF00146">
    <property type="entry name" value="NADHdh"/>
    <property type="match status" value="1"/>
</dbReference>
<evidence type="ECO:0000313" key="10">
    <source>
        <dbReference type="Proteomes" id="UP000824120"/>
    </source>
</evidence>
<keyword evidence="4" id="KW-1278">Translocase</keyword>
<organism evidence="9 10">
    <name type="scientific">Solanum commersonii</name>
    <name type="common">Commerson's wild potato</name>
    <name type="synonym">Commerson's nightshade</name>
    <dbReference type="NCBI Taxonomy" id="4109"/>
    <lineage>
        <taxon>Eukaryota</taxon>
        <taxon>Viridiplantae</taxon>
        <taxon>Streptophyta</taxon>
        <taxon>Embryophyta</taxon>
        <taxon>Tracheophyta</taxon>
        <taxon>Spermatophyta</taxon>
        <taxon>Magnoliopsida</taxon>
        <taxon>eudicotyledons</taxon>
        <taxon>Gunneridae</taxon>
        <taxon>Pentapetalae</taxon>
        <taxon>asterids</taxon>
        <taxon>lamiids</taxon>
        <taxon>Solanales</taxon>
        <taxon>Solanaceae</taxon>
        <taxon>Solanoideae</taxon>
        <taxon>Solaneae</taxon>
        <taxon>Solanum</taxon>
    </lineage>
</organism>
<feature type="transmembrane region" description="Helical" evidence="7">
    <location>
        <begin position="117"/>
        <end position="138"/>
    </location>
</feature>
<keyword evidence="10" id="KW-1185">Reference proteome</keyword>
<dbReference type="AlphaFoldDB" id="A0A9J6B256"/>
<evidence type="ECO:0000256" key="3">
    <source>
        <dbReference type="ARBA" id="ARBA00022737"/>
    </source>
</evidence>
<evidence type="ECO:0000259" key="8">
    <source>
        <dbReference type="PROSITE" id="PS51379"/>
    </source>
</evidence>
<dbReference type="PANTHER" id="PTHR47275:SF1">
    <property type="entry name" value="NAD(P)H-QUINONE OXIDOREDUCTASE SUBUNIT I, CHLOROPLASTIC"/>
    <property type="match status" value="1"/>
</dbReference>
<gene>
    <name evidence="9" type="ORF">H5410_002518</name>
</gene>
<dbReference type="Proteomes" id="UP000824120">
    <property type="component" value="Chromosome 1"/>
</dbReference>
<evidence type="ECO:0000256" key="1">
    <source>
        <dbReference type="ARBA" id="ARBA00004141"/>
    </source>
</evidence>